<dbReference type="EMBL" id="SRLO01000050">
    <property type="protein sequence ID" value="TNN80822.1"/>
    <property type="molecule type" value="Genomic_DNA"/>
</dbReference>
<organism evidence="1 2">
    <name type="scientific">Liparis tanakae</name>
    <name type="common">Tanaka's snailfish</name>
    <dbReference type="NCBI Taxonomy" id="230148"/>
    <lineage>
        <taxon>Eukaryota</taxon>
        <taxon>Metazoa</taxon>
        <taxon>Chordata</taxon>
        <taxon>Craniata</taxon>
        <taxon>Vertebrata</taxon>
        <taxon>Euteleostomi</taxon>
        <taxon>Actinopterygii</taxon>
        <taxon>Neopterygii</taxon>
        <taxon>Teleostei</taxon>
        <taxon>Neoteleostei</taxon>
        <taxon>Acanthomorphata</taxon>
        <taxon>Eupercaria</taxon>
        <taxon>Perciformes</taxon>
        <taxon>Cottioidei</taxon>
        <taxon>Cottales</taxon>
        <taxon>Liparidae</taxon>
        <taxon>Liparis</taxon>
    </lineage>
</organism>
<name>A0A4Z2IU28_9TELE</name>
<reference evidence="1 2" key="1">
    <citation type="submission" date="2019-03" db="EMBL/GenBank/DDBJ databases">
        <title>First draft genome of Liparis tanakae, snailfish: a comprehensive survey of snailfish specific genes.</title>
        <authorList>
            <person name="Kim W."/>
            <person name="Song I."/>
            <person name="Jeong J.-H."/>
            <person name="Kim D."/>
            <person name="Kim S."/>
            <person name="Ryu S."/>
            <person name="Song J.Y."/>
            <person name="Lee S.K."/>
        </authorList>
    </citation>
    <scope>NUCLEOTIDE SEQUENCE [LARGE SCALE GENOMIC DNA]</scope>
    <source>
        <tissue evidence="1">Muscle</tissue>
    </source>
</reference>
<sequence length="80" mass="9168">MILNVKTIIMMRGRKNSVMVRTRSFERQQPGFWKAVDRKETGLCRPQRRGSSGKVSGLTCAIMPMKAHSLNIRRGTLTKY</sequence>
<comment type="caution">
    <text evidence="1">The sequence shown here is derived from an EMBL/GenBank/DDBJ whole genome shotgun (WGS) entry which is preliminary data.</text>
</comment>
<protein>
    <submittedName>
        <fullName evidence="1">Uncharacterized protein</fullName>
    </submittedName>
</protein>
<evidence type="ECO:0000313" key="1">
    <source>
        <dbReference type="EMBL" id="TNN80822.1"/>
    </source>
</evidence>
<gene>
    <name evidence="1" type="ORF">EYF80_008827</name>
</gene>
<keyword evidence="2" id="KW-1185">Reference proteome</keyword>
<proteinExistence type="predicted"/>
<dbReference type="AlphaFoldDB" id="A0A4Z2IU28"/>
<dbReference type="Proteomes" id="UP000314294">
    <property type="component" value="Unassembled WGS sequence"/>
</dbReference>
<accession>A0A4Z2IU28</accession>
<evidence type="ECO:0000313" key="2">
    <source>
        <dbReference type="Proteomes" id="UP000314294"/>
    </source>
</evidence>